<organism evidence="6 7">
    <name type="scientific">Sorangium cellulosum</name>
    <name type="common">Polyangium cellulosum</name>
    <dbReference type="NCBI Taxonomy" id="56"/>
    <lineage>
        <taxon>Bacteria</taxon>
        <taxon>Pseudomonadati</taxon>
        <taxon>Myxococcota</taxon>
        <taxon>Polyangia</taxon>
        <taxon>Polyangiales</taxon>
        <taxon>Polyangiaceae</taxon>
        <taxon>Sorangium</taxon>
    </lineage>
</organism>
<evidence type="ECO:0000256" key="1">
    <source>
        <dbReference type="ARBA" id="ARBA00023015"/>
    </source>
</evidence>
<dbReference type="SUPFAM" id="SSF51206">
    <property type="entry name" value="cAMP-binding domain-like"/>
    <property type="match status" value="1"/>
</dbReference>
<keyword evidence="1" id="KW-0805">Transcription regulation</keyword>
<dbReference type="RefSeq" id="WP_129346432.1">
    <property type="nucleotide sequence ID" value="NZ_CP012670.1"/>
</dbReference>
<dbReference type="PANTHER" id="PTHR24567:SF74">
    <property type="entry name" value="HTH-TYPE TRANSCRIPTIONAL REGULATOR ARCR"/>
    <property type="match status" value="1"/>
</dbReference>
<dbReference type="SUPFAM" id="SSF46785">
    <property type="entry name" value="Winged helix' DNA-binding domain"/>
    <property type="match status" value="1"/>
</dbReference>
<dbReference type="InterPro" id="IPR012318">
    <property type="entry name" value="HTH_CRP"/>
</dbReference>
<dbReference type="Gene3D" id="2.60.120.10">
    <property type="entry name" value="Jelly Rolls"/>
    <property type="match status" value="1"/>
</dbReference>
<dbReference type="OrthoDB" id="9784809at2"/>
<dbReference type="Gene3D" id="1.10.10.10">
    <property type="entry name" value="Winged helix-like DNA-binding domain superfamily/Winged helix DNA-binding domain"/>
    <property type="match status" value="1"/>
</dbReference>
<name>A0A4V0ND12_SORCE</name>
<feature type="compositionally biased region" description="Low complexity" evidence="4">
    <location>
        <begin position="27"/>
        <end position="55"/>
    </location>
</feature>
<feature type="compositionally biased region" description="Basic and acidic residues" evidence="4">
    <location>
        <begin position="1"/>
        <end position="11"/>
    </location>
</feature>
<feature type="region of interest" description="Disordered" evidence="4">
    <location>
        <begin position="1"/>
        <end position="71"/>
    </location>
</feature>
<dbReference type="PANTHER" id="PTHR24567">
    <property type="entry name" value="CRP FAMILY TRANSCRIPTIONAL REGULATORY PROTEIN"/>
    <property type="match status" value="1"/>
</dbReference>
<evidence type="ECO:0000256" key="3">
    <source>
        <dbReference type="ARBA" id="ARBA00023163"/>
    </source>
</evidence>
<feature type="domain" description="Cyclic nucleotide-binding" evidence="5">
    <location>
        <begin position="77"/>
        <end position="175"/>
    </location>
</feature>
<dbReference type="GO" id="GO:0003700">
    <property type="term" value="F:DNA-binding transcription factor activity"/>
    <property type="evidence" value="ECO:0007669"/>
    <property type="project" value="TreeGrafter"/>
</dbReference>
<dbReference type="InterPro" id="IPR018490">
    <property type="entry name" value="cNMP-bd_dom_sf"/>
</dbReference>
<dbReference type="EMBL" id="CP012670">
    <property type="protein sequence ID" value="AUX21062.1"/>
    <property type="molecule type" value="Genomic_DNA"/>
</dbReference>
<dbReference type="CDD" id="cd00038">
    <property type="entry name" value="CAP_ED"/>
    <property type="match status" value="1"/>
</dbReference>
<evidence type="ECO:0000313" key="6">
    <source>
        <dbReference type="EMBL" id="AUX21062.1"/>
    </source>
</evidence>
<gene>
    <name evidence="6" type="ORF">SOCEGT47_015400</name>
</gene>
<proteinExistence type="predicted"/>
<evidence type="ECO:0000256" key="4">
    <source>
        <dbReference type="SAM" id="MobiDB-lite"/>
    </source>
</evidence>
<dbReference type="SMART" id="SM00100">
    <property type="entry name" value="cNMP"/>
    <property type="match status" value="1"/>
</dbReference>
<dbReference type="InterPro" id="IPR036390">
    <property type="entry name" value="WH_DNA-bd_sf"/>
</dbReference>
<dbReference type="GO" id="GO:0003677">
    <property type="term" value="F:DNA binding"/>
    <property type="evidence" value="ECO:0007669"/>
    <property type="project" value="UniProtKB-KW"/>
</dbReference>
<dbReference type="InterPro" id="IPR014710">
    <property type="entry name" value="RmlC-like_jellyroll"/>
</dbReference>
<reference evidence="6 7" key="1">
    <citation type="submission" date="2015-09" db="EMBL/GenBank/DDBJ databases">
        <title>Sorangium comparison.</title>
        <authorList>
            <person name="Zaburannyi N."/>
            <person name="Bunk B."/>
            <person name="Overmann J."/>
            <person name="Mueller R."/>
        </authorList>
    </citation>
    <scope>NUCLEOTIDE SEQUENCE [LARGE SCALE GENOMIC DNA]</scope>
    <source>
        <strain evidence="6 7">So ceGT47</strain>
    </source>
</reference>
<evidence type="ECO:0000313" key="7">
    <source>
        <dbReference type="Proteomes" id="UP000295781"/>
    </source>
</evidence>
<dbReference type="GO" id="GO:0005829">
    <property type="term" value="C:cytosol"/>
    <property type="evidence" value="ECO:0007669"/>
    <property type="project" value="TreeGrafter"/>
</dbReference>
<dbReference type="AlphaFoldDB" id="A0A4V0ND12"/>
<dbReference type="Proteomes" id="UP000295781">
    <property type="component" value="Chromosome"/>
</dbReference>
<dbReference type="PROSITE" id="PS50042">
    <property type="entry name" value="CNMP_BINDING_3"/>
    <property type="match status" value="1"/>
</dbReference>
<evidence type="ECO:0000256" key="2">
    <source>
        <dbReference type="ARBA" id="ARBA00023125"/>
    </source>
</evidence>
<dbReference type="InterPro" id="IPR036388">
    <property type="entry name" value="WH-like_DNA-bd_sf"/>
</dbReference>
<sequence length="282" mass="29946">MTHPSEGDRAAPDAARGALSPSDAERALPSAAAAAEVAPSAGAAPAEPAEPGARVTVTPAEPGPDPERLRARFGRPFEAGDVIFREGEPGTEAYLLEEGRVRLIKKVRGAERSLMVLKPGDLFGESALLGGAARWSTAIALSRGVALTLDQGTLQNLVERNPAVSLRLIKQLVGRLRDAEDQIEIMMLADTQSKVVNALLKLAQQSRGAGGAPPNGASFAISPMELSTRVGLDVDTVKRAVQQLREGQYVRVADERLEIPDIDALRRLFGLLGLKDEIRGEQ</sequence>
<keyword evidence="3" id="KW-0804">Transcription</keyword>
<dbReference type="Pfam" id="PF00027">
    <property type="entry name" value="cNMP_binding"/>
    <property type="match status" value="1"/>
</dbReference>
<dbReference type="Pfam" id="PF13545">
    <property type="entry name" value="HTH_Crp_2"/>
    <property type="match status" value="1"/>
</dbReference>
<protein>
    <submittedName>
        <fullName evidence="6">Cyclic nucleotide-binding protein</fullName>
    </submittedName>
</protein>
<keyword evidence="2" id="KW-0238">DNA-binding</keyword>
<dbReference type="InterPro" id="IPR050397">
    <property type="entry name" value="Env_Response_Regulators"/>
</dbReference>
<evidence type="ECO:0000259" key="5">
    <source>
        <dbReference type="PROSITE" id="PS50042"/>
    </source>
</evidence>
<dbReference type="InterPro" id="IPR000595">
    <property type="entry name" value="cNMP-bd_dom"/>
</dbReference>
<accession>A0A4V0ND12</accession>